<feature type="region of interest" description="Disordered" evidence="14">
    <location>
        <begin position="1175"/>
        <end position="1220"/>
    </location>
</feature>
<dbReference type="Proteomes" id="UP001333110">
    <property type="component" value="Unassembled WGS sequence"/>
</dbReference>
<dbReference type="Gene3D" id="1.20.1050.20">
    <property type="entry name" value="STAT transcription factor, all-alpha domain"/>
    <property type="match status" value="1"/>
</dbReference>
<dbReference type="InterPro" id="IPR008967">
    <property type="entry name" value="p53-like_TF_DNA-bd_sf"/>
</dbReference>
<keyword evidence="9" id="KW-0010">Activator</keyword>
<dbReference type="Pfam" id="PF02864">
    <property type="entry name" value="STAT_bind"/>
    <property type="match status" value="1"/>
</dbReference>
<dbReference type="InterPro" id="IPR048988">
    <property type="entry name" value="STAT_linker"/>
</dbReference>
<gene>
    <name evidence="16" type="ORF">QYF61_006356</name>
</gene>
<evidence type="ECO:0000313" key="16">
    <source>
        <dbReference type="EMBL" id="KAK4807295.1"/>
    </source>
</evidence>
<dbReference type="SUPFAM" id="SSF48092">
    <property type="entry name" value="Transcription factor STAT-4 N-domain"/>
    <property type="match status" value="1"/>
</dbReference>
<dbReference type="GO" id="GO:0005634">
    <property type="term" value="C:nucleus"/>
    <property type="evidence" value="ECO:0007669"/>
    <property type="project" value="UniProtKB-SubCell"/>
</dbReference>
<feature type="region of interest" description="Disordered" evidence="14">
    <location>
        <begin position="940"/>
        <end position="978"/>
    </location>
</feature>
<keyword evidence="4" id="KW-0963">Cytoplasm</keyword>
<evidence type="ECO:0000256" key="10">
    <source>
        <dbReference type="ARBA" id="ARBA00023163"/>
    </source>
</evidence>
<protein>
    <recommendedName>
        <fullName evidence="15">SH2 domain-containing protein</fullName>
    </recommendedName>
</protein>
<keyword evidence="13" id="KW-0175">Coiled coil</keyword>
<evidence type="ECO:0000256" key="4">
    <source>
        <dbReference type="ARBA" id="ARBA00022490"/>
    </source>
</evidence>
<keyword evidence="10" id="KW-0804">Transcription</keyword>
<dbReference type="InterPro" id="IPR000980">
    <property type="entry name" value="SH2"/>
</dbReference>
<evidence type="ECO:0000256" key="14">
    <source>
        <dbReference type="SAM" id="MobiDB-lite"/>
    </source>
</evidence>
<dbReference type="EMBL" id="JAUNZN010000031">
    <property type="protein sequence ID" value="KAK4807295.1"/>
    <property type="molecule type" value="Genomic_DNA"/>
</dbReference>
<evidence type="ECO:0000256" key="1">
    <source>
        <dbReference type="ARBA" id="ARBA00004123"/>
    </source>
</evidence>
<dbReference type="Gene3D" id="2.60.40.630">
    <property type="entry name" value="STAT transcription factor, DNA-binding domain"/>
    <property type="match status" value="2"/>
</dbReference>
<evidence type="ECO:0000256" key="12">
    <source>
        <dbReference type="PROSITE-ProRule" id="PRU00191"/>
    </source>
</evidence>
<dbReference type="InterPro" id="IPR015988">
    <property type="entry name" value="STAT_TF_CC"/>
</dbReference>
<evidence type="ECO:0000256" key="6">
    <source>
        <dbReference type="ARBA" id="ARBA00022999"/>
    </source>
</evidence>
<dbReference type="Gene3D" id="1.10.238.10">
    <property type="entry name" value="EF-hand"/>
    <property type="match status" value="1"/>
</dbReference>
<evidence type="ECO:0000256" key="5">
    <source>
        <dbReference type="ARBA" id="ARBA00022553"/>
    </source>
</evidence>
<dbReference type="GO" id="GO:0005737">
    <property type="term" value="C:cytoplasm"/>
    <property type="evidence" value="ECO:0007669"/>
    <property type="project" value="UniProtKB-SubCell"/>
</dbReference>
<dbReference type="InterPro" id="IPR013800">
    <property type="entry name" value="STAT_TF_alpha"/>
</dbReference>
<evidence type="ECO:0000256" key="13">
    <source>
        <dbReference type="SAM" id="Coils"/>
    </source>
</evidence>
<dbReference type="InterPro" id="IPR036860">
    <property type="entry name" value="SH2_dom_sf"/>
</dbReference>
<evidence type="ECO:0000256" key="3">
    <source>
        <dbReference type="ARBA" id="ARBA00005586"/>
    </source>
</evidence>
<dbReference type="GO" id="GO:0007165">
    <property type="term" value="P:signal transduction"/>
    <property type="evidence" value="ECO:0007669"/>
    <property type="project" value="InterPro"/>
</dbReference>
<evidence type="ECO:0000256" key="11">
    <source>
        <dbReference type="ARBA" id="ARBA00023242"/>
    </source>
</evidence>
<dbReference type="AlphaFoldDB" id="A0AAN7N368"/>
<evidence type="ECO:0000256" key="7">
    <source>
        <dbReference type="ARBA" id="ARBA00023015"/>
    </source>
</evidence>
<sequence>MAQWQEVQSLANTYLEQVHQLYAGAALPMAVRQCLAAWIEDQNWRQAAEPLSSHARMLFHSLLALLGERLGSPGLGDEDFMLKHNLRKARRDLQAEFEECPEKFANLVANLLQEEQRILRLGQAGEQGGAALAPNTPPESDREQQIQRRLAEFHAALQEAERAFRHLEDLQDAFDFCFKVHYLPGKAQSCPPGGWTWGGAAPRPPDRPHALPAGEGRTSDPQYAQQVQALQAKLQILDRQRREVLAQMQQLLGRSETLRDFLLQELGAWQERQQRACLGAPADTCLRPLETWFTELGQGLFQLLQLLRALGDLRQKVTYERDPLKAETPLLERRLQELLTFLLQRAFVVEQQPSMPNACKRPLVLRTASKFSARARLLVRLHDRNHRMEAKIHIDRLGPPRGPLCPAAGVPGPRSPLMPCYLLQGPPQDKRVRAERAPAAAGRAVPPRGSWPPTRRLSLPRRFRKFNILTSSSKTLLAGDNPQDGLVCDFQYLTLKEQKDSRSGKGSKGAGEGPLAVTEELHLITFTLAYAYCGLQLELETCTLPFVIISNNNQLSSAWASILWFNMLSNDPKASGTPPQPYAAPHCPRPRCPPPRLPLPWSWRPVPIPAPRPVSVPVSCARFPDQQFFSTPPPAPWPRLAEALSWQFESVAERGLSREHLLMLAEKLFGKAGRRPRAPLSTEPPGARTGAVPPPSPCSRLRGSKPSPDSTLAWPKFSKDGASGFSFWAWLDGILGLLQEHLKQLWKDGLILGFVSRKQEKKLLKGKRTGTFLIRFSESILGGVTCTWVEHPESGPPAFRAVVPYTTAELASLALPDIIRDYQLLVEENIPENPLQFLYPDAPRDEAFGPYYSQRQEGNLTEQKKYLNRRLIRVSSRQANELWQTEEELVAATENLETLQLQPSGLGTQRPGGVAPLQPGGSGTLQVTSGNLGMLQVMAGSPGTLQAGSPGPLQPSSPGMLQPGGSGTLQPGPRGLEPPQPLQVGSGVSGMLQPGIGDLEPQLVLQLVPEGQGTLQVGAGGAGTLQVLPTGVGVLQHVGPEDRGTQQVGPGAVEPQLVLQLVPEGQGTLQVLPGDLGTLQPVAGDVGMLQQAGAGDTGLLPPVPGAAELLLVPEGQGMLPPELRDLEPLPGSPDMQELLQSLEEGLEPGSGTVETLEAAELMPNMLETVDEGLGPRLAGERRGRGGGGQGGGPSALASPRPAGSAALLDPRDPFLPQPEDMALPTVSSLFAAATDLPPLHIDANDFQ</sequence>
<proteinExistence type="inferred from homology"/>
<dbReference type="PANTHER" id="PTHR11801">
    <property type="entry name" value="SIGNAL TRANSDUCER AND ACTIVATOR OF TRANSCRIPTION"/>
    <property type="match status" value="1"/>
</dbReference>
<accession>A0AAN7N368</accession>
<evidence type="ECO:0000259" key="15">
    <source>
        <dbReference type="PROSITE" id="PS50001"/>
    </source>
</evidence>
<dbReference type="GO" id="GO:0003700">
    <property type="term" value="F:DNA-binding transcription factor activity"/>
    <property type="evidence" value="ECO:0007669"/>
    <property type="project" value="InterPro"/>
</dbReference>
<dbReference type="InterPro" id="IPR036535">
    <property type="entry name" value="STAT_N_sf"/>
</dbReference>
<feature type="coiled-coil region" evidence="13">
    <location>
        <begin position="227"/>
        <end position="254"/>
    </location>
</feature>
<keyword evidence="17" id="KW-1185">Reference proteome</keyword>
<feature type="compositionally biased region" description="Low complexity" evidence="14">
    <location>
        <begin position="948"/>
        <end position="959"/>
    </location>
</feature>
<dbReference type="InterPro" id="IPR013801">
    <property type="entry name" value="STAT_TF_DNA-bd"/>
</dbReference>
<keyword evidence="7" id="KW-0805">Transcription regulation</keyword>
<evidence type="ECO:0000256" key="9">
    <source>
        <dbReference type="ARBA" id="ARBA00023159"/>
    </source>
</evidence>
<dbReference type="SUPFAM" id="SSF55550">
    <property type="entry name" value="SH2 domain"/>
    <property type="match status" value="1"/>
</dbReference>
<evidence type="ECO:0000256" key="8">
    <source>
        <dbReference type="ARBA" id="ARBA00023125"/>
    </source>
</evidence>
<dbReference type="InterPro" id="IPR012345">
    <property type="entry name" value="STAT_TF_DNA-bd_N"/>
</dbReference>
<feature type="region of interest" description="Disordered" evidence="14">
    <location>
        <begin position="197"/>
        <end position="219"/>
    </location>
</feature>
<dbReference type="Pfam" id="PF21354">
    <property type="entry name" value="STAT_linker"/>
    <property type="match status" value="1"/>
</dbReference>
<dbReference type="SMART" id="SM00964">
    <property type="entry name" value="STAT_int"/>
    <property type="match status" value="1"/>
</dbReference>
<dbReference type="SUPFAM" id="SSF47655">
    <property type="entry name" value="STAT"/>
    <property type="match status" value="1"/>
</dbReference>
<dbReference type="FunFam" id="3.30.505.10:FF:000003">
    <property type="entry name" value="Signal transducer and activator of transcription"/>
    <property type="match status" value="1"/>
</dbReference>
<keyword evidence="5" id="KW-0597">Phosphoprotein</keyword>
<dbReference type="GO" id="GO:0003677">
    <property type="term" value="F:DNA binding"/>
    <property type="evidence" value="ECO:0007669"/>
    <property type="project" value="UniProtKB-KW"/>
</dbReference>
<dbReference type="PROSITE" id="PS50001">
    <property type="entry name" value="SH2"/>
    <property type="match status" value="1"/>
</dbReference>
<evidence type="ECO:0000313" key="17">
    <source>
        <dbReference type="Proteomes" id="UP001333110"/>
    </source>
</evidence>
<comment type="caution">
    <text evidence="16">The sequence shown here is derived from an EMBL/GenBank/DDBJ whole genome shotgun (WGS) entry which is preliminary data.</text>
</comment>
<dbReference type="Pfam" id="PF01017">
    <property type="entry name" value="STAT_alpha"/>
    <property type="match status" value="1"/>
</dbReference>
<dbReference type="Gene3D" id="1.10.532.10">
    <property type="entry name" value="STAT transcription factor, N-terminal domain"/>
    <property type="match status" value="1"/>
</dbReference>
<dbReference type="Pfam" id="PF02865">
    <property type="entry name" value="STAT_int"/>
    <property type="match status" value="1"/>
</dbReference>
<dbReference type="InterPro" id="IPR001217">
    <property type="entry name" value="STAT"/>
</dbReference>
<dbReference type="InterPro" id="IPR013799">
    <property type="entry name" value="STAT_TF_prot_interaction"/>
</dbReference>
<comment type="similarity">
    <text evidence="3">Belongs to the transcription factor STAT family.</text>
</comment>
<dbReference type="SUPFAM" id="SSF49417">
    <property type="entry name" value="p53-like transcription factors"/>
    <property type="match status" value="3"/>
</dbReference>
<keyword evidence="8" id="KW-0238">DNA-binding</keyword>
<feature type="domain" description="SH2" evidence="15">
    <location>
        <begin position="746"/>
        <end position="848"/>
    </location>
</feature>
<dbReference type="Pfam" id="PF00017">
    <property type="entry name" value="SH2"/>
    <property type="match status" value="1"/>
</dbReference>
<keyword evidence="11" id="KW-0539">Nucleus</keyword>
<feature type="coiled-coil region" evidence="13">
    <location>
        <begin position="143"/>
        <end position="170"/>
    </location>
</feature>
<comment type="subcellular location">
    <subcellularLocation>
        <location evidence="2">Cytoplasm</location>
    </subcellularLocation>
    <subcellularLocation>
        <location evidence="1">Nucleus</location>
    </subcellularLocation>
</comment>
<dbReference type="Gene3D" id="3.30.505.10">
    <property type="entry name" value="SH2 domain"/>
    <property type="match status" value="1"/>
</dbReference>
<keyword evidence="6 12" id="KW-0727">SH2 domain</keyword>
<feature type="region of interest" description="Disordered" evidence="14">
    <location>
        <begin position="673"/>
        <end position="710"/>
    </location>
</feature>
<evidence type="ECO:0000256" key="2">
    <source>
        <dbReference type="ARBA" id="ARBA00004496"/>
    </source>
</evidence>
<name>A0AAN7N368_MYCAM</name>
<organism evidence="16 17">
    <name type="scientific">Mycteria americana</name>
    <name type="common">Wood stork</name>
    <dbReference type="NCBI Taxonomy" id="33587"/>
    <lineage>
        <taxon>Eukaryota</taxon>
        <taxon>Metazoa</taxon>
        <taxon>Chordata</taxon>
        <taxon>Craniata</taxon>
        <taxon>Vertebrata</taxon>
        <taxon>Euteleostomi</taxon>
        <taxon>Archelosauria</taxon>
        <taxon>Archosauria</taxon>
        <taxon>Dinosauria</taxon>
        <taxon>Saurischia</taxon>
        <taxon>Theropoda</taxon>
        <taxon>Coelurosauria</taxon>
        <taxon>Aves</taxon>
        <taxon>Neognathae</taxon>
        <taxon>Neoaves</taxon>
        <taxon>Aequornithes</taxon>
        <taxon>Ciconiiformes</taxon>
        <taxon>Ciconiidae</taxon>
        <taxon>Mycteria</taxon>
    </lineage>
</organism>
<reference evidence="16 17" key="1">
    <citation type="journal article" date="2023" name="J. Hered.">
        <title>Chromosome-level genome of the wood stork (Mycteria americana) provides insight into avian chromosome evolution.</title>
        <authorList>
            <person name="Flamio R. Jr."/>
            <person name="Ramstad K.M."/>
        </authorList>
    </citation>
    <scope>NUCLEOTIDE SEQUENCE [LARGE SCALE GENOMIC DNA]</scope>
    <source>
        <strain evidence="16">JAX WOST 10</strain>
    </source>
</reference>